<keyword evidence="3" id="KW-1185">Reference proteome</keyword>
<organism evidence="2 3">
    <name type="scientific">Acanthamoeba castellanii (strain ATCC 30010 / Neff)</name>
    <dbReference type="NCBI Taxonomy" id="1257118"/>
    <lineage>
        <taxon>Eukaryota</taxon>
        <taxon>Amoebozoa</taxon>
        <taxon>Discosea</taxon>
        <taxon>Longamoebia</taxon>
        <taxon>Centramoebida</taxon>
        <taxon>Acanthamoebidae</taxon>
        <taxon>Acanthamoeba</taxon>
    </lineage>
</organism>
<dbReference type="AlphaFoldDB" id="L8GI68"/>
<dbReference type="GO" id="GO:0004497">
    <property type="term" value="F:monooxygenase activity"/>
    <property type="evidence" value="ECO:0007669"/>
    <property type="project" value="UniProtKB-KW"/>
</dbReference>
<dbReference type="InterPro" id="IPR007138">
    <property type="entry name" value="ABM_dom"/>
</dbReference>
<name>L8GI68_ACACF</name>
<dbReference type="VEuPathDB" id="AmoebaDB:ACA1_091620"/>
<dbReference type="Pfam" id="PF03992">
    <property type="entry name" value="ABM"/>
    <property type="match status" value="1"/>
</dbReference>
<keyword evidence="2" id="KW-0503">Monooxygenase</keyword>
<dbReference type="EMBL" id="KB008103">
    <property type="protein sequence ID" value="ELR12652.1"/>
    <property type="molecule type" value="Genomic_DNA"/>
</dbReference>
<gene>
    <name evidence="2" type="ORF">ACA1_091620</name>
</gene>
<keyword evidence="2" id="KW-0560">Oxidoreductase</keyword>
<dbReference type="GeneID" id="14913569"/>
<reference evidence="2 3" key="1">
    <citation type="journal article" date="2013" name="Genome Biol.">
        <title>Genome of Acanthamoeba castellanii highlights extensive lateral gene transfer and early evolution of tyrosine kinase signaling.</title>
        <authorList>
            <person name="Clarke M."/>
            <person name="Lohan A.J."/>
            <person name="Liu B."/>
            <person name="Lagkouvardos I."/>
            <person name="Roy S."/>
            <person name="Zafar N."/>
            <person name="Bertelli C."/>
            <person name="Schilde C."/>
            <person name="Kianianmomeni A."/>
            <person name="Burglin T.R."/>
            <person name="Frech C."/>
            <person name="Turcotte B."/>
            <person name="Kopec K.O."/>
            <person name="Synnott J.M."/>
            <person name="Choo C."/>
            <person name="Paponov I."/>
            <person name="Finkler A."/>
            <person name="Soon Heng Tan C."/>
            <person name="Hutchins A.P."/>
            <person name="Weinmeier T."/>
            <person name="Rattei T."/>
            <person name="Chu J.S."/>
            <person name="Gimenez G."/>
            <person name="Irimia M."/>
            <person name="Rigden D.J."/>
            <person name="Fitzpatrick D.A."/>
            <person name="Lorenzo-Morales J."/>
            <person name="Bateman A."/>
            <person name="Chiu C.H."/>
            <person name="Tang P."/>
            <person name="Hegemann P."/>
            <person name="Fromm H."/>
            <person name="Raoult D."/>
            <person name="Greub G."/>
            <person name="Miranda-Saavedra D."/>
            <person name="Chen N."/>
            <person name="Nash P."/>
            <person name="Ginger M.L."/>
            <person name="Horn M."/>
            <person name="Schaap P."/>
            <person name="Caler L."/>
            <person name="Loftus B."/>
        </authorList>
    </citation>
    <scope>NUCLEOTIDE SEQUENCE [LARGE SCALE GENOMIC DNA]</scope>
    <source>
        <strain evidence="2 3">Neff</strain>
    </source>
</reference>
<dbReference type="Proteomes" id="UP000011083">
    <property type="component" value="Unassembled WGS sequence"/>
</dbReference>
<accession>L8GI68</accession>
<dbReference type="InterPro" id="IPR011008">
    <property type="entry name" value="Dimeric_a/b-barrel"/>
</dbReference>
<dbReference type="SUPFAM" id="SSF54909">
    <property type="entry name" value="Dimeric alpha+beta barrel"/>
    <property type="match status" value="1"/>
</dbReference>
<sequence length="118" mass="13874">MARPGFVRTNIVRWVKEGSEASFLSQMRDLRRLALNADGFIGSEHLWSVEHKHKHLTTQTWTSLDAWHRFKSHPDRVHMVKKLQDHLTEEPLEDVYTPYVKERFSIDLEALQSGRHGN</sequence>
<proteinExistence type="predicted"/>
<dbReference type="KEGG" id="acan:ACA1_091620"/>
<evidence type="ECO:0000313" key="2">
    <source>
        <dbReference type="EMBL" id="ELR12652.1"/>
    </source>
</evidence>
<evidence type="ECO:0000313" key="3">
    <source>
        <dbReference type="Proteomes" id="UP000011083"/>
    </source>
</evidence>
<protein>
    <submittedName>
        <fullName evidence="2">Antibiotic biosynthesis monooxygenase subfamily protein</fullName>
    </submittedName>
</protein>
<feature type="domain" description="ABM" evidence="1">
    <location>
        <begin position="11"/>
        <end position="81"/>
    </location>
</feature>
<dbReference type="Gene3D" id="3.30.70.100">
    <property type="match status" value="1"/>
</dbReference>
<evidence type="ECO:0000259" key="1">
    <source>
        <dbReference type="Pfam" id="PF03992"/>
    </source>
</evidence>
<dbReference type="RefSeq" id="XP_004334665.1">
    <property type="nucleotide sequence ID" value="XM_004334617.1"/>
</dbReference>